<dbReference type="GO" id="GO:0005634">
    <property type="term" value="C:nucleus"/>
    <property type="evidence" value="ECO:0007669"/>
    <property type="project" value="UniProtKB-SubCell"/>
</dbReference>
<organism evidence="6 7">
    <name type="scientific">Penstemon smallii</name>
    <dbReference type="NCBI Taxonomy" id="265156"/>
    <lineage>
        <taxon>Eukaryota</taxon>
        <taxon>Viridiplantae</taxon>
        <taxon>Streptophyta</taxon>
        <taxon>Embryophyta</taxon>
        <taxon>Tracheophyta</taxon>
        <taxon>Spermatophyta</taxon>
        <taxon>Magnoliopsida</taxon>
        <taxon>eudicotyledons</taxon>
        <taxon>Gunneridae</taxon>
        <taxon>Pentapetalae</taxon>
        <taxon>asterids</taxon>
        <taxon>lamiids</taxon>
        <taxon>Lamiales</taxon>
        <taxon>Plantaginaceae</taxon>
        <taxon>Cheloneae</taxon>
        <taxon>Penstemon</taxon>
    </lineage>
</organism>
<dbReference type="CDD" id="cd11660">
    <property type="entry name" value="SANT_TRF"/>
    <property type="match status" value="1"/>
</dbReference>
<keyword evidence="2" id="KW-0539">Nucleus</keyword>
<evidence type="ECO:0000256" key="1">
    <source>
        <dbReference type="ARBA" id="ARBA00004123"/>
    </source>
</evidence>
<feature type="region of interest" description="Disordered" evidence="3">
    <location>
        <begin position="285"/>
        <end position="345"/>
    </location>
</feature>
<protein>
    <submittedName>
        <fullName evidence="6">Uncharacterized protein</fullName>
    </submittedName>
</protein>
<feature type="compositionally biased region" description="Basic and acidic residues" evidence="3">
    <location>
        <begin position="498"/>
        <end position="514"/>
    </location>
</feature>
<dbReference type="SMART" id="SM00717">
    <property type="entry name" value="SANT"/>
    <property type="match status" value="1"/>
</dbReference>
<feature type="domain" description="HTH myb-type" evidence="5">
    <location>
        <begin position="200"/>
        <end position="256"/>
    </location>
</feature>
<accession>A0ABD3U4G8</accession>
<dbReference type="InterPro" id="IPR001005">
    <property type="entry name" value="SANT/Myb"/>
</dbReference>
<comment type="subcellular location">
    <subcellularLocation>
        <location evidence="1">Nucleus</location>
    </subcellularLocation>
</comment>
<dbReference type="PANTHER" id="PTHR47206">
    <property type="entry name" value="HOMEODOMAIN-LIKE SUPERFAMILY PROTEIN"/>
    <property type="match status" value="1"/>
</dbReference>
<dbReference type="PROSITE" id="PS51294">
    <property type="entry name" value="HTH_MYB"/>
    <property type="match status" value="1"/>
</dbReference>
<dbReference type="PANTHER" id="PTHR47206:SF1">
    <property type="entry name" value="HOMEODOMAIN-LIKE SUPERFAMILY PROTEIN"/>
    <property type="match status" value="1"/>
</dbReference>
<dbReference type="InterPro" id="IPR009057">
    <property type="entry name" value="Homeodomain-like_sf"/>
</dbReference>
<evidence type="ECO:0000256" key="2">
    <source>
        <dbReference type="ARBA" id="ARBA00023242"/>
    </source>
</evidence>
<feature type="compositionally biased region" description="Polar residues" evidence="3">
    <location>
        <begin position="303"/>
        <end position="330"/>
    </location>
</feature>
<feature type="domain" description="Myb-like" evidence="4">
    <location>
        <begin position="199"/>
        <end position="252"/>
    </location>
</feature>
<evidence type="ECO:0000313" key="7">
    <source>
        <dbReference type="Proteomes" id="UP001634393"/>
    </source>
</evidence>
<feature type="compositionally biased region" description="Low complexity" evidence="3">
    <location>
        <begin position="448"/>
        <end position="465"/>
    </location>
</feature>
<keyword evidence="7" id="KW-1185">Reference proteome</keyword>
<dbReference type="Pfam" id="PF00249">
    <property type="entry name" value="Myb_DNA-binding"/>
    <property type="match status" value="1"/>
</dbReference>
<evidence type="ECO:0000259" key="4">
    <source>
        <dbReference type="PROSITE" id="PS50090"/>
    </source>
</evidence>
<dbReference type="SUPFAM" id="SSF46689">
    <property type="entry name" value="Homeodomain-like"/>
    <property type="match status" value="1"/>
</dbReference>
<feature type="compositionally biased region" description="Polar residues" evidence="3">
    <location>
        <begin position="540"/>
        <end position="554"/>
    </location>
</feature>
<dbReference type="AlphaFoldDB" id="A0ABD3U4G8"/>
<feature type="region of interest" description="Disordered" evidence="3">
    <location>
        <begin position="415"/>
        <end position="554"/>
    </location>
</feature>
<proteinExistence type="predicted"/>
<dbReference type="EMBL" id="JBJXBP010000002">
    <property type="protein sequence ID" value="KAL3844326.1"/>
    <property type="molecule type" value="Genomic_DNA"/>
</dbReference>
<sequence length="554" mass="59403">MADKSKKRKKGSISEEDTSNLLERYSVDTVLSLLQEVEQFAEEKMDWNELVKNTATGISSAKEYQMLWRHLAYAKSLIDQSENDENPMDDDSDLEYELEPFPAVSREASAEAAAYVKVLIASGSLNDSHVPINSTIEAPLTINVPSIRASTAPSDSSHLPNAMQGTNISIPVYVQKQPLSSGTCGEKRPINETPEVNLPPRRKRRGWSTQEDTKLTAAVQKYGERNWVSIAGGDFNNDRKASELSQRWANIRKKQGNSNVGTSSHLPETQLAAAHRAMSLALDMPMGDHSKASSHISSASVGLKSQRQVQEASRSMQNHQSGTTGPSKSQVPLKRPSVSPTQGPDSMLKAAAVAAGARIATSAAATSLIEAARSQNVVHIKTGVNPVTKTSTTSITNQLPSNVHFIRNGLTKAPISAQSSTKPNISRPGEAQQAQGQSIKPTAPAVQPNPVGSAPVPNVSSSASGLSKVAEDAAVSTPAKEIKELSQRDQGPVGNQSEKVERHQTSTSEVKDNEETTADNQCTSQEIHENHGPSGRQKDLLSTSKVSSVKTEAT</sequence>
<evidence type="ECO:0000259" key="5">
    <source>
        <dbReference type="PROSITE" id="PS51294"/>
    </source>
</evidence>
<dbReference type="Gene3D" id="1.10.10.60">
    <property type="entry name" value="Homeodomain-like"/>
    <property type="match status" value="1"/>
</dbReference>
<evidence type="ECO:0000256" key="3">
    <source>
        <dbReference type="SAM" id="MobiDB-lite"/>
    </source>
</evidence>
<dbReference type="InterPro" id="IPR017930">
    <property type="entry name" value="Myb_dom"/>
</dbReference>
<feature type="region of interest" description="Disordered" evidence="3">
    <location>
        <begin position="179"/>
        <end position="211"/>
    </location>
</feature>
<name>A0ABD3U4G8_9LAMI</name>
<reference evidence="6 7" key="1">
    <citation type="submission" date="2024-12" db="EMBL/GenBank/DDBJ databases">
        <title>The unique morphological basis and parallel evolutionary history of personate flowers in Penstemon.</title>
        <authorList>
            <person name="Depatie T.H."/>
            <person name="Wessinger C.A."/>
        </authorList>
    </citation>
    <scope>NUCLEOTIDE SEQUENCE [LARGE SCALE GENOMIC DNA]</scope>
    <source>
        <strain evidence="6">WTNN_2</strain>
        <tissue evidence="6">Leaf</tissue>
    </source>
</reference>
<gene>
    <name evidence="6" type="ORF">ACJIZ3_001729</name>
</gene>
<evidence type="ECO:0000313" key="6">
    <source>
        <dbReference type="EMBL" id="KAL3844326.1"/>
    </source>
</evidence>
<comment type="caution">
    <text evidence="6">The sequence shown here is derived from an EMBL/GenBank/DDBJ whole genome shotgun (WGS) entry which is preliminary data.</text>
</comment>
<dbReference type="PROSITE" id="PS50090">
    <property type="entry name" value="MYB_LIKE"/>
    <property type="match status" value="1"/>
</dbReference>
<feature type="compositionally biased region" description="Basic and acidic residues" evidence="3">
    <location>
        <begin position="526"/>
        <end position="539"/>
    </location>
</feature>
<dbReference type="Proteomes" id="UP001634393">
    <property type="component" value="Unassembled WGS sequence"/>
</dbReference>